<evidence type="ECO:0000313" key="2">
    <source>
        <dbReference type="Proteomes" id="UP000046395"/>
    </source>
</evidence>
<organism evidence="2 3">
    <name type="scientific">Trichuris muris</name>
    <name type="common">Mouse whipworm</name>
    <dbReference type="NCBI Taxonomy" id="70415"/>
    <lineage>
        <taxon>Eukaryota</taxon>
        <taxon>Metazoa</taxon>
        <taxon>Ecdysozoa</taxon>
        <taxon>Nematoda</taxon>
        <taxon>Enoplea</taxon>
        <taxon>Dorylaimia</taxon>
        <taxon>Trichinellida</taxon>
        <taxon>Trichuridae</taxon>
        <taxon>Trichuris</taxon>
    </lineage>
</organism>
<dbReference type="WBParaSite" id="TMUE_1000003293.1">
    <property type="protein sequence ID" value="TMUE_1000003293.1"/>
    <property type="gene ID" value="WBGene00298674"/>
</dbReference>
<accession>A0A5S6Q7Y0</accession>
<feature type="compositionally biased region" description="Low complexity" evidence="1">
    <location>
        <begin position="102"/>
        <end position="113"/>
    </location>
</feature>
<name>A0A5S6Q7Y0_TRIMR</name>
<keyword evidence="2" id="KW-1185">Reference proteome</keyword>
<sequence>MVRPPSGAQLRMALQRCGSWAASFTAKCPERAARFPPTAPFHFSVPPSFDASQADSSVRTKMEQHRAVAALVGHGSISIANPLARRAARSLVRLDPFFVVPRSSGSPAGSRGRLNLRPKRAAPKKRRQKCQHTVGDSVATFDFQ</sequence>
<evidence type="ECO:0000313" key="3">
    <source>
        <dbReference type="WBParaSite" id="TMUE_1000003293.1"/>
    </source>
</evidence>
<reference evidence="3" key="1">
    <citation type="submission" date="2019-12" db="UniProtKB">
        <authorList>
            <consortium name="WormBaseParasite"/>
        </authorList>
    </citation>
    <scope>IDENTIFICATION</scope>
</reference>
<feature type="compositionally biased region" description="Basic residues" evidence="1">
    <location>
        <begin position="114"/>
        <end position="130"/>
    </location>
</feature>
<proteinExistence type="predicted"/>
<dbReference type="Proteomes" id="UP000046395">
    <property type="component" value="Unassembled WGS sequence"/>
</dbReference>
<dbReference type="AlphaFoldDB" id="A0A5S6Q7Y0"/>
<evidence type="ECO:0000256" key="1">
    <source>
        <dbReference type="SAM" id="MobiDB-lite"/>
    </source>
</evidence>
<protein>
    <submittedName>
        <fullName evidence="3">Uncharacterized protein</fullName>
    </submittedName>
</protein>
<feature type="region of interest" description="Disordered" evidence="1">
    <location>
        <begin position="102"/>
        <end position="144"/>
    </location>
</feature>